<feature type="transmembrane region" description="Helical" evidence="7">
    <location>
        <begin position="118"/>
        <end position="137"/>
    </location>
</feature>
<evidence type="ECO:0000259" key="8">
    <source>
        <dbReference type="PROSITE" id="PS50928"/>
    </source>
</evidence>
<dbReference type="SUPFAM" id="SSF161098">
    <property type="entry name" value="MetI-like"/>
    <property type="match status" value="1"/>
</dbReference>
<proteinExistence type="inferred from homology"/>
<feature type="transmembrane region" description="Helical" evidence="7">
    <location>
        <begin position="170"/>
        <end position="194"/>
    </location>
</feature>
<keyword evidence="5 7" id="KW-1133">Transmembrane helix</keyword>
<dbReference type="AlphaFoldDB" id="A0A7V0MZD2"/>
<sequence>MNKDLTPYSKRKTTFWSTESMLAYLLLLPCMAILIAFMFYPIVYVFLMSMYKTNRIGMLVRFIGTGNFRTLFNTREFWEVTIRSVIWTVLAVSVKTLVGLAIALLLNVDFKGRKLARTLVILPWASSVPVSAMLWQWTYNYDFGLLNYTLKITGLWKNPPHWLGYPLSAFFANLYVDIWIGIPFMALVFLAGLQSIPPNLYEAAQVDGTNLWQKFYYITLPLLKPVLLIATLLSSLWTFNDFNVIYILTKGGPVNSTDILITFIYKYAFTFLKFGPASAMAVVTFAILLVLSLIYARFYFKIERE</sequence>
<dbReference type="CDD" id="cd06261">
    <property type="entry name" value="TM_PBP2"/>
    <property type="match status" value="1"/>
</dbReference>
<evidence type="ECO:0000256" key="7">
    <source>
        <dbReference type="RuleBase" id="RU363032"/>
    </source>
</evidence>
<keyword evidence="2 7" id="KW-0813">Transport</keyword>
<evidence type="ECO:0000313" key="9">
    <source>
        <dbReference type="EMBL" id="HDN84358.1"/>
    </source>
</evidence>
<name>A0A7V0MZD2_UNCAE</name>
<accession>A0A7V0MZD2</accession>
<evidence type="ECO:0000256" key="6">
    <source>
        <dbReference type="ARBA" id="ARBA00023136"/>
    </source>
</evidence>
<feature type="transmembrane region" description="Helical" evidence="7">
    <location>
        <begin position="279"/>
        <end position="300"/>
    </location>
</feature>
<organism evidence="9">
    <name type="scientific">Aerophobetes bacterium</name>
    <dbReference type="NCBI Taxonomy" id="2030807"/>
    <lineage>
        <taxon>Bacteria</taxon>
        <taxon>Candidatus Aerophobota</taxon>
    </lineage>
</organism>
<comment type="subcellular location">
    <subcellularLocation>
        <location evidence="1 7">Cell membrane</location>
        <topology evidence="1 7">Multi-pass membrane protein</topology>
    </subcellularLocation>
</comment>
<evidence type="ECO:0000256" key="1">
    <source>
        <dbReference type="ARBA" id="ARBA00004651"/>
    </source>
</evidence>
<dbReference type="Pfam" id="PF00528">
    <property type="entry name" value="BPD_transp_1"/>
    <property type="match status" value="1"/>
</dbReference>
<keyword evidence="4 7" id="KW-0812">Transmembrane</keyword>
<keyword evidence="6 7" id="KW-0472">Membrane</keyword>
<reference evidence="9" key="1">
    <citation type="journal article" date="2020" name="mSystems">
        <title>Genome- and Community-Level Interaction Insights into Carbon Utilization and Element Cycling Functions of Hydrothermarchaeota in Hydrothermal Sediment.</title>
        <authorList>
            <person name="Zhou Z."/>
            <person name="Liu Y."/>
            <person name="Xu W."/>
            <person name="Pan J."/>
            <person name="Luo Z.H."/>
            <person name="Li M."/>
        </authorList>
    </citation>
    <scope>NUCLEOTIDE SEQUENCE [LARGE SCALE GENOMIC DNA]</scope>
    <source>
        <strain evidence="9">HyVt-219</strain>
    </source>
</reference>
<feature type="domain" description="ABC transmembrane type-1" evidence="8">
    <location>
        <begin position="81"/>
        <end position="295"/>
    </location>
</feature>
<evidence type="ECO:0000256" key="5">
    <source>
        <dbReference type="ARBA" id="ARBA00022989"/>
    </source>
</evidence>
<evidence type="ECO:0000256" key="4">
    <source>
        <dbReference type="ARBA" id="ARBA00022692"/>
    </source>
</evidence>
<keyword evidence="3" id="KW-1003">Cell membrane</keyword>
<dbReference type="Proteomes" id="UP000885660">
    <property type="component" value="Unassembled WGS sequence"/>
</dbReference>
<dbReference type="InterPro" id="IPR035906">
    <property type="entry name" value="MetI-like_sf"/>
</dbReference>
<evidence type="ECO:0000256" key="2">
    <source>
        <dbReference type="ARBA" id="ARBA00022448"/>
    </source>
</evidence>
<dbReference type="InterPro" id="IPR000515">
    <property type="entry name" value="MetI-like"/>
</dbReference>
<dbReference type="PANTHER" id="PTHR43005:SF1">
    <property type="entry name" value="SPERMIDINE_PUTRESCINE TRANSPORT SYSTEM PERMEASE PROTEIN"/>
    <property type="match status" value="1"/>
</dbReference>
<feature type="transmembrane region" description="Helical" evidence="7">
    <location>
        <begin position="215"/>
        <end position="239"/>
    </location>
</feature>
<feature type="transmembrane region" description="Helical" evidence="7">
    <location>
        <begin position="21"/>
        <end position="47"/>
    </location>
</feature>
<dbReference type="GO" id="GO:0055085">
    <property type="term" value="P:transmembrane transport"/>
    <property type="evidence" value="ECO:0007669"/>
    <property type="project" value="InterPro"/>
</dbReference>
<dbReference type="GO" id="GO:0005886">
    <property type="term" value="C:plasma membrane"/>
    <property type="evidence" value="ECO:0007669"/>
    <property type="project" value="UniProtKB-SubCell"/>
</dbReference>
<dbReference type="PROSITE" id="PS50928">
    <property type="entry name" value="ABC_TM1"/>
    <property type="match status" value="1"/>
</dbReference>
<evidence type="ECO:0000256" key="3">
    <source>
        <dbReference type="ARBA" id="ARBA00022475"/>
    </source>
</evidence>
<comment type="caution">
    <text evidence="9">The sequence shown here is derived from an EMBL/GenBank/DDBJ whole genome shotgun (WGS) entry which is preliminary data.</text>
</comment>
<protein>
    <submittedName>
        <fullName evidence="9">Sugar ABC transporter permease</fullName>
    </submittedName>
</protein>
<gene>
    <name evidence="9" type="ORF">ENG47_01200</name>
</gene>
<dbReference type="PANTHER" id="PTHR43005">
    <property type="entry name" value="BLR7065 PROTEIN"/>
    <property type="match status" value="1"/>
</dbReference>
<dbReference type="EMBL" id="DRBC01000072">
    <property type="protein sequence ID" value="HDN84358.1"/>
    <property type="molecule type" value="Genomic_DNA"/>
</dbReference>
<feature type="transmembrane region" description="Helical" evidence="7">
    <location>
        <begin position="85"/>
        <end position="106"/>
    </location>
</feature>
<dbReference type="Gene3D" id="1.10.3720.10">
    <property type="entry name" value="MetI-like"/>
    <property type="match status" value="1"/>
</dbReference>
<comment type="similarity">
    <text evidence="7">Belongs to the binding-protein-dependent transport system permease family.</text>
</comment>